<evidence type="ECO:0000313" key="4">
    <source>
        <dbReference type="Proteomes" id="UP000265520"/>
    </source>
</evidence>
<evidence type="ECO:0000313" key="3">
    <source>
        <dbReference type="EMBL" id="MCH85385.1"/>
    </source>
</evidence>
<name>A0A392ME43_9FABA</name>
<keyword evidence="1" id="KW-1133">Transmembrane helix</keyword>
<dbReference type="PANTHER" id="PTHR36245:SF7">
    <property type="entry name" value="GLYCINE-RICH PROTEIN"/>
    <property type="match status" value="1"/>
</dbReference>
<dbReference type="Proteomes" id="UP000265520">
    <property type="component" value="Unassembled WGS sequence"/>
</dbReference>
<reference evidence="3 4" key="1">
    <citation type="journal article" date="2018" name="Front. Plant Sci.">
        <title>Red Clover (Trifolium pratense) and Zigzag Clover (T. medium) - A Picture of Genomic Similarities and Differences.</title>
        <authorList>
            <person name="Dluhosova J."/>
            <person name="Istvanek J."/>
            <person name="Nedelnik J."/>
            <person name="Repkova J."/>
        </authorList>
    </citation>
    <scope>NUCLEOTIDE SEQUENCE [LARGE SCALE GENOMIC DNA]</scope>
    <source>
        <strain evidence="4">cv. 10/8</strain>
        <tissue evidence="3">Leaf</tissue>
    </source>
</reference>
<keyword evidence="2" id="KW-0732">Signal</keyword>
<dbReference type="AlphaFoldDB" id="A0A392ME43"/>
<dbReference type="EMBL" id="LXQA010008412">
    <property type="protein sequence ID" value="MCH85385.1"/>
    <property type="molecule type" value="Genomic_DNA"/>
</dbReference>
<accession>A0A392ME43</accession>
<keyword evidence="1" id="KW-0812">Transmembrane</keyword>
<proteinExistence type="predicted"/>
<keyword evidence="1" id="KW-0472">Membrane</keyword>
<evidence type="ECO:0000256" key="1">
    <source>
        <dbReference type="SAM" id="Phobius"/>
    </source>
</evidence>
<comment type="caution">
    <text evidence="3">The sequence shown here is derived from an EMBL/GenBank/DDBJ whole genome shotgun (WGS) entry which is preliminary data.</text>
</comment>
<organism evidence="3 4">
    <name type="scientific">Trifolium medium</name>
    <dbReference type="NCBI Taxonomy" id="97028"/>
    <lineage>
        <taxon>Eukaryota</taxon>
        <taxon>Viridiplantae</taxon>
        <taxon>Streptophyta</taxon>
        <taxon>Embryophyta</taxon>
        <taxon>Tracheophyta</taxon>
        <taxon>Spermatophyta</taxon>
        <taxon>Magnoliopsida</taxon>
        <taxon>eudicotyledons</taxon>
        <taxon>Gunneridae</taxon>
        <taxon>Pentapetalae</taxon>
        <taxon>rosids</taxon>
        <taxon>fabids</taxon>
        <taxon>Fabales</taxon>
        <taxon>Fabaceae</taxon>
        <taxon>Papilionoideae</taxon>
        <taxon>50 kb inversion clade</taxon>
        <taxon>NPAAA clade</taxon>
        <taxon>Hologalegina</taxon>
        <taxon>IRL clade</taxon>
        <taxon>Trifolieae</taxon>
        <taxon>Trifolium</taxon>
    </lineage>
</organism>
<evidence type="ECO:0000256" key="2">
    <source>
        <dbReference type="SAM" id="SignalP"/>
    </source>
</evidence>
<dbReference type="PANTHER" id="PTHR36245">
    <property type="entry name" value="GLYCINE-RICH PROTEIN DOT1-LIKE"/>
    <property type="match status" value="1"/>
</dbReference>
<protein>
    <submittedName>
        <fullName evidence="3">Uncharacterized protein</fullName>
    </submittedName>
</protein>
<feature type="signal peptide" evidence="2">
    <location>
        <begin position="1"/>
        <end position="27"/>
    </location>
</feature>
<keyword evidence="4" id="KW-1185">Reference proteome</keyword>
<feature type="non-terminal residue" evidence="3">
    <location>
        <position position="1"/>
    </location>
</feature>
<feature type="chain" id="PRO_5017365400" evidence="2">
    <location>
        <begin position="28"/>
        <end position="151"/>
    </location>
</feature>
<feature type="transmembrane region" description="Helical" evidence="1">
    <location>
        <begin position="133"/>
        <end position="150"/>
    </location>
</feature>
<sequence>EKLANRQMGFRVLAALCLLMFLNLSSSYPIKNILPSVECTSTEEGSTVIVLISRQWDVYDSLKFVQKSKLEDKTIYGSKMEGGGVHGGGGHGGQSHGGGAVIPVYAAGAANKNHQPQSHHGAADCNLDKIKNSSMLMIVFGYPLMMLFLLT</sequence>
<gene>
    <name evidence="3" type="ORF">A2U01_0006231</name>
</gene>